<evidence type="ECO:0000256" key="1">
    <source>
        <dbReference type="ARBA" id="ARBA00023239"/>
    </source>
</evidence>
<dbReference type="KEGG" id="asim:FE240_03065"/>
<evidence type="ECO:0000313" key="8">
    <source>
        <dbReference type="Proteomes" id="UP000594034"/>
    </source>
</evidence>
<dbReference type="InterPro" id="IPR034718">
    <property type="entry name" value="RlpA"/>
</dbReference>
<dbReference type="AlphaFoldDB" id="A0A5J6WVP7"/>
<comment type="function">
    <text evidence="3">Lytic transglycosylase with a strong preference for naked glycan strands that lack stem peptides.</text>
</comment>
<evidence type="ECO:0000256" key="3">
    <source>
        <dbReference type="HAMAP-Rule" id="MF_02071"/>
    </source>
</evidence>
<proteinExistence type="inferred from homology"/>
<dbReference type="InterPro" id="IPR009009">
    <property type="entry name" value="RlpA-like_DPBB"/>
</dbReference>
<evidence type="ECO:0000256" key="4">
    <source>
        <dbReference type="RuleBase" id="RU003495"/>
    </source>
</evidence>
<dbReference type="SUPFAM" id="SSF50685">
    <property type="entry name" value="Barwin-like endoglucanases"/>
    <property type="match status" value="1"/>
</dbReference>
<evidence type="ECO:0000259" key="6">
    <source>
        <dbReference type="Pfam" id="PF03330"/>
    </source>
</evidence>
<dbReference type="GO" id="GO:0008932">
    <property type="term" value="F:lytic endotransglycosylase activity"/>
    <property type="evidence" value="ECO:0007669"/>
    <property type="project" value="UniProtKB-UniRule"/>
</dbReference>
<accession>A0A5J6WVP7</accession>
<keyword evidence="1 3" id="KW-0456">Lyase</keyword>
<gene>
    <name evidence="3" type="primary">rlpA</name>
    <name evidence="7" type="ORF">FE240_03065</name>
</gene>
<sequence>MIFVCRSRHRSATDRESMIQLRSLAFGLLGLWLALCGQPAVAANAQPPLYQLLAQANQAPANPRHHATRSKGPTRQPASPSHWQHNGGYRATGTASWLATSLDGRRTANGEIMNSHRFTAAHRTLPLGSMVRVTNLANGRQVIVEVNDRGPFNRHLLIDVTRAAAIELGMHRRGTARVRVETVSRATARAELPQSERHESASPVHHLKTAAVKGKRIQVASGAHKQKLVIEGQKLQRQLGLPYQVLGKGQHYRLVLGPVEASMQKAQLRKVQQHGHPQAFFVN</sequence>
<protein>
    <recommendedName>
        <fullName evidence="3">Endolytic peptidoglycan transglycosylase RlpA</fullName>
        <ecNumber evidence="3">4.2.2.-</ecNumber>
    </recommendedName>
</protein>
<dbReference type="PANTHER" id="PTHR34183">
    <property type="entry name" value="ENDOLYTIC PEPTIDOGLYCAN TRANSGLYCOSYLASE RLPA"/>
    <property type="match status" value="1"/>
</dbReference>
<dbReference type="EC" id="4.2.2.-" evidence="3"/>
<dbReference type="Gene3D" id="2.40.40.10">
    <property type="entry name" value="RlpA-like domain"/>
    <property type="match status" value="1"/>
</dbReference>
<evidence type="ECO:0000256" key="2">
    <source>
        <dbReference type="ARBA" id="ARBA00023316"/>
    </source>
</evidence>
<reference evidence="7 8" key="1">
    <citation type="submission" date="2019-05" db="EMBL/GenBank/DDBJ databases">
        <title>OXA-830, a novel chromosomally encoded expanded-spectrum class D beta-lactamase in Aeromonas simiae.</title>
        <authorList>
            <person name="Zhou W."/>
            <person name="Chen Q."/>
        </authorList>
    </citation>
    <scope>NUCLEOTIDE SEQUENCE [LARGE SCALE GENOMIC DNA]</scope>
    <source>
        <strain evidence="7 8">A6</strain>
    </source>
</reference>
<dbReference type="InterPro" id="IPR012997">
    <property type="entry name" value="RplA"/>
</dbReference>
<feature type="domain" description="RlpA-like protein double-psi beta-barrel" evidence="6">
    <location>
        <begin position="91"/>
        <end position="180"/>
    </location>
</feature>
<dbReference type="GO" id="GO:0071555">
    <property type="term" value="P:cell wall organization"/>
    <property type="evidence" value="ECO:0007669"/>
    <property type="project" value="UniProtKB-KW"/>
</dbReference>
<organism evidence="7 8">
    <name type="scientific">Aeromonas simiae</name>
    <dbReference type="NCBI Taxonomy" id="218936"/>
    <lineage>
        <taxon>Bacteria</taxon>
        <taxon>Pseudomonadati</taxon>
        <taxon>Pseudomonadota</taxon>
        <taxon>Gammaproteobacteria</taxon>
        <taxon>Aeromonadales</taxon>
        <taxon>Aeromonadaceae</taxon>
        <taxon>Aeromonas</taxon>
    </lineage>
</organism>
<feature type="compositionally biased region" description="Polar residues" evidence="5">
    <location>
        <begin position="71"/>
        <end position="84"/>
    </location>
</feature>
<dbReference type="Pfam" id="PF03330">
    <property type="entry name" value="DPBB_1"/>
    <property type="match status" value="1"/>
</dbReference>
<comment type="similarity">
    <text evidence="3 4">Belongs to the RlpA family.</text>
</comment>
<dbReference type="Proteomes" id="UP000594034">
    <property type="component" value="Chromosome"/>
</dbReference>
<evidence type="ECO:0000313" key="7">
    <source>
        <dbReference type="EMBL" id="QFI53773.1"/>
    </source>
</evidence>
<feature type="region of interest" description="Disordered" evidence="5">
    <location>
        <begin position="57"/>
        <end position="87"/>
    </location>
</feature>
<keyword evidence="8" id="KW-1185">Reference proteome</keyword>
<dbReference type="CDD" id="cd22268">
    <property type="entry name" value="DPBB_RlpA-like"/>
    <property type="match status" value="1"/>
</dbReference>
<evidence type="ECO:0000256" key="5">
    <source>
        <dbReference type="SAM" id="MobiDB-lite"/>
    </source>
</evidence>
<dbReference type="NCBIfam" id="TIGR00413">
    <property type="entry name" value="rlpA"/>
    <property type="match status" value="1"/>
</dbReference>
<dbReference type="GO" id="GO:0000270">
    <property type="term" value="P:peptidoglycan metabolic process"/>
    <property type="evidence" value="ECO:0007669"/>
    <property type="project" value="UniProtKB-UniRule"/>
</dbReference>
<dbReference type="PANTHER" id="PTHR34183:SF8">
    <property type="entry name" value="ENDOLYTIC PEPTIDOGLYCAN TRANSGLYCOSYLASE RLPA-RELATED"/>
    <property type="match status" value="1"/>
</dbReference>
<name>A0A5J6WVP7_9GAMM</name>
<dbReference type="InterPro" id="IPR036908">
    <property type="entry name" value="RlpA-like_sf"/>
</dbReference>
<dbReference type="EMBL" id="CP040449">
    <property type="protein sequence ID" value="QFI53773.1"/>
    <property type="molecule type" value="Genomic_DNA"/>
</dbReference>
<dbReference type="HAMAP" id="MF_02071">
    <property type="entry name" value="RlpA"/>
    <property type="match status" value="1"/>
</dbReference>
<keyword evidence="2 3" id="KW-0961">Cell wall biogenesis/degradation</keyword>